<name>A0ABT6Y3K2_9BACT</name>
<dbReference type="Proteomes" id="UP001236507">
    <property type="component" value="Unassembled WGS sequence"/>
</dbReference>
<protein>
    <recommendedName>
        <fullName evidence="4">DUF4131 domain-containing protein</fullName>
    </recommendedName>
</protein>
<evidence type="ECO:0008006" key="4">
    <source>
        <dbReference type="Google" id="ProtNLM"/>
    </source>
</evidence>
<proteinExistence type="predicted"/>
<comment type="caution">
    <text evidence="2">The sequence shown here is derived from an EMBL/GenBank/DDBJ whole genome shotgun (WGS) entry which is preliminary data.</text>
</comment>
<accession>A0ABT6Y3K2</accession>
<feature type="transmembrane region" description="Helical" evidence="1">
    <location>
        <begin position="12"/>
        <end position="33"/>
    </location>
</feature>
<keyword evidence="3" id="KW-1185">Reference proteome</keyword>
<feature type="transmembrane region" description="Helical" evidence="1">
    <location>
        <begin position="74"/>
        <end position="90"/>
    </location>
</feature>
<dbReference type="EMBL" id="JASHIF010000002">
    <property type="protein sequence ID" value="MDI9858154.1"/>
    <property type="molecule type" value="Genomic_DNA"/>
</dbReference>
<reference evidence="2 3" key="1">
    <citation type="submission" date="2023-05" db="EMBL/GenBank/DDBJ databases">
        <title>Novel species of genus Flectobacillus isolated from stream in China.</title>
        <authorList>
            <person name="Lu H."/>
        </authorList>
    </citation>
    <scope>NUCLEOTIDE SEQUENCE [LARGE SCALE GENOMIC DNA]</scope>
    <source>
        <strain evidence="2 3">KCTC 42575</strain>
    </source>
</reference>
<keyword evidence="1" id="KW-0472">Membrane</keyword>
<evidence type="ECO:0000313" key="2">
    <source>
        <dbReference type="EMBL" id="MDI9858154.1"/>
    </source>
</evidence>
<dbReference type="RefSeq" id="WP_283343406.1">
    <property type="nucleotide sequence ID" value="NZ_JASHIF010000002.1"/>
</dbReference>
<dbReference type="PROSITE" id="PS51257">
    <property type="entry name" value="PROKAR_LIPOPROTEIN"/>
    <property type="match status" value="1"/>
</dbReference>
<keyword evidence="1" id="KW-1133">Transmembrane helix</keyword>
<sequence length="194" mass="22274">MITILSKILAKIQLPQAAIIGALISCLSLNLAYLSWHLGIFVNPFYGFLLFLVASSVLWFLLPKSKLVYHKTPFSLIAVLGLFLIPYFVGDRLPSLPEKRNTVMTEIIIRNFAKKDTIHNFVEISYLRQPLFGLRQTQTIQKLRPNARGGFRINLASVFDIKIQLIDDKNRVQNFHISSNQLKVQRKFIFDAKQ</sequence>
<gene>
    <name evidence="2" type="ORF">QM524_02920</name>
</gene>
<organism evidence="2 3">
    <name type="scientific">Flectobacillus roseus</name>
    <dbReference type="NCBI Taxonomy" id="502259"/>
    <lineage>
        <taxon>Bacteria</taxon>
        <taxon>Pseudomonadati</taxon>
        <taxon>Bacteroidota</taxon>
        <taxon>Cytophagia</taxon>
        <taxon>Cytophagales</taxon>
        <taxon>Flectobacillaceae</taxon>
        <taxon>Flectobacillus</taxon>
    </lineage>
</organism>
<evidence type="ECO:0000313" key="3">
    <source>
        <dbReference type="Proteomes" id="UP001236507"/>
    </source>
</evidence>
<feature type="transmembrane region" description="Helical" evidence="1">
    <location>
        <begin position="45"/>
        <end position="62"/>
    </location>
</feature>
<evidence type="ECO:0000256" key="1">
    <source>
        <dbReference type="SAM" id="Phobius"/>
    </source>
</evidence>
<keyword evidence="1" id="KW-0812">Transmembrane</keyword>